<dbReference type="InterPro" id="IPR030678">
    <property type="entry name" value="Peptide/Ni-bd"/>
</dbReference>
<protein>
    <submittedName>
        <fullName evidence="7">Dipeptide-binding protein</fullName>
    </submittedName>
</protein>
<accession>A0A0U3NAP7</accession>
<feature type="region of interest" description="Disordered" evidence="5">
    <location>
        <begin position="40"/>
        <end position="89"/>
    </location>
</feature>
<dbReference type="InterPro" id="IPR000914">
    <property type="entry name" value="SBP_5_dom"/>
</dbReference>
<dbReference type="Proteomes" id="UP000060699">
    <property type="component" value="Chromosome"/>
</dbReference>
<evidence type="ECO:0000256" key="3">
    <source>
        <dbReference type="ARBA" id="ARBA00022448"/>
    </source>
</evidence>
<evidence type="ECO:0000256" key="1">
    <source>
        <dbReference type="ARBA" id="ARBA00004196"/>
    </source>
</evidence>
<evidence type="ECO:0000256" key="5">
    <source>
        <dbReference type="SAM" id="MobiDB-lite"/>
    </source>
</evidence>
<sequence length="666" mass="75315" precursor="true">MAARLTACGTWHLAVLLAVTASMGLDGTAWTSSGAASAQRPVATSAAPSGPQSATDTAPAAATSTASAAPTTLSTLPAPSPIPPNPSAPPGREKVLRYAFLVAESTFDPAQISDLYSRVITAHIFESLYNYDYLARPYKLKPNTAAEMPEVTDNYRTWTIRLRPGTYFSDDPAFKGQRRELTAQDYVYSLKRFFDPAVKSPLYSSFRQEGIKGLEALREESLKRKKPFNYDKPVEGVKALDRYTLQFNLESPRPRFLYNLAGGDTYGAVAREVVEHYGNSVGEHPVGTGPFRLDRWRRSSFIRLVRNPQFREVLYDVQPNADDAEGQALKGRFQGRRLPLVDAVEISIIEESQPRWLSFLKREFDLMYTLPEEYADIALPHGKLAPNLAKQGMHLHRVLASDRYLYYFNMEDPVVGGYTPEKVALRRAIALATDVEAEIAIARKHQAIPAQSVVSPMSWGYDPQYRSENGETDLARAKALLDVYGYIDRDGDGWRDLPDGRPLVLEVASTPDSRSKPYDELWKRDMDRLGIRLKIRLARWPENLKSARAGQLQIWQLGFNNSTPDAQLSLELLYGPASGGQNLGRFKLDRFDELYRQMLVLPDGPERLALLREAQRLTTAYMPQKYRTHRMVIDITQPWVLGYRRPFFNQMFWQYVDVDVEKQTRQ</sequence>
<dbReference type="KEGG" id="rdp:RD2015_4790"/>
<dbReference type="PIRSF" id="PIRSF002741">
    <property type="entry name" value="MppA"/>
    <property type="match status" value="1"/>
</dbReference>
<dbReference type="Gene3D" id="3.10.105.10">
    <property type="entry name" value="Dipeptide-binding Protein, Domain 3"/>
    <property type="match status" value="1"/>
</dbReference>
<dbReference type="AlphaFoldDB" id="A0A0U3NAP7"/>
<keyword evidence="3" id="KW-0813">Transport</keyword>
<dbReference type="STRING" id="76731.RD2015_4790"/>
<proteinExistence type="inferred from homology"/>
<reference evidence="7 8" key="1">
    <citation type="submission" date="2015-12" db="EMBL/GenBank/DDBJ databases">
        <title>Complete genome of Roseateles depolymerans KCTC 42856.</title>
        <authorList>
            <person name="Kim K.M."/>
        </authorList>
    </citation>
    <scope>NUCLEOTIDE SEQUENCE [LARGE SCALE GENOMIC DNA]</scope>
    <source>
        <strain evidence="7 8">KCTC 42856</strain>
    </source>
</reference>
<feature type="chain" id="PRO_5043926714" evidence="6">
    <location>
        <begin position="25"/>
        <end position="666"/>
    </location>
</feature>
<gene>
    <name evidence="7" type="ORF">RD2015_4790</name>
</gene>
<dbReference type="GO" id="GO:0043190">
    <property type="term" value="C:ATP-binding cassette (ABC) transporter complex"/>
    <property type="evidence" value="ECO:0007669"/>
    <property type="project" value="InterPro"/>
</dbReference>
<dbReference type="PATRIC" id="fig|76731.3.peg.4909"/>
<feature type="compositionally biased region" description="Pro residues" evidence="5">
    <location>
        <begin position="78"/>
        <end position="89"/>
    </location>
</feature>
<evidence type="ECO:0000313" key="7">
    <source>
        <dbReference type="EMBL" id="ALV09227.1"/>
    </source>
</evidence>
<dbReference type="PANTHER" id="PTHR30290">
    <property type="entry name" value="PERIPLASMIC BINDING COMPONENT OF ABC TRANSPORTER"/>
    <property type="match status" value="1"/>
</dbReference>
<dbReference type="Pfam" id="PF00496">
    <property type="entry name" value="SBP_bac_5"/>
    <property type="match status" value="1"/>
</dbReference>
<evidence type="ECO:0000256" key="2">
    <source>
        <dbReference type="ARBA" id="ARBA00005695"/>
    </source>
</evidence>
<organism evidence="7 8">
    <name type="scientific">Roseateles depolymerans</name>
    <dbReference type="NCBI Taxonomy" id="76731"/>
    <lineage>
        <taxon>Bacteria</taxon>
        <taxon>Pseudomonadati</taxon>
        <taxon>Pseudomonadota</taxon>
        <taxon>Betaproteobacteria</taxon>
        <taxon>Burkholderiales</taxon>
        <taxon>Sphaerotilaceae</taxon>
        <taxon>Roseateles</taxon>
    </lineage>
</organism>
<dbReference type="SUPFAM" id="SSF53850">
    <property type="entry name" value="Periplasmic binding protein-like II"/>
    <property type="match status" value="1"/>
</dbReference>
<dbReference type="InterPro" id="IPR039424">
    <property type="entry name" value="SBP_5"/>
</dbReference>
<dbReference type="GO" id="GO:0030288">
    <property type="term" value="C:outer membrane-bounded periplasmic space"/>
    <property type="evidence" value="ECO:0007669"/>
    <property type="project" value="UniProtKB-ARBA"/>
</dbReference>
<evidence type="ECO:0000256" key="6">
    <source>
        <dbReference type="SAM" id="SignalP"/>
    </source>
</evidence>
<dbReference type="Gene3D" id="3.40.190.10">
    <property type="entry name" value="Periplasmic binding protein-like II"/>
    <property type="match status" value="1"/>
</dbReference>
<evidence type="ECO:0000256" key="4">
    <source>
        <dbReference type="ARBA" id="ARBA00022729"/>
    </source>
</evidence>
<name>A0A0U3NAP7_9BURK</name>
<feature type="signal peptide" evidence="6">
    <location>
        <begin position="1"/>
        <end position="24"/>
    </location>
</feature>
<dbReference type="GO" id="GO:1904680">
    <property type="term" value="F:peptide transmembrane transporter activity"/>
    <property type="evidence" value="ECO:0007669"/>
    <property type="project" value="TreeGrafter"/>
</dbReference>
<dbReference type="GO" id="GO:0015833">
    <property type="term" value="P:peptide transport"/>
    <property type="evidence" value="ECO:0007669"/>
    <property type="project" value="TreeGrafter"/>
</dbReference>
<keyword evidence="4 6" id="KW-0732">Signal</keyword>
<keyword evidence="8" id="KW-1185">Reference proteome</keyword>
<comment type="similarity">
    <text evidence="2">Belongs to the bacterial solute-binding protein 5 family.</text>
</comment>
<evidence type="ECO:0000313" key="8">
    <source>
        <dbReference type="Proteomes" id="UP000060699"/>
    </source>
</evidence>
<dbReference type="EMBL" id="CP013729">
    <property type="protein sequence ID" value="ALV09227.1"/>
    <property type="molecule type" value="Genomic_DNA"/>
</dbReference>
<feature type="compositionally biased region" description="Low complexity" evidence="5">
    <location>
        <begin position="53"/>
        <end position="77"/>
    </location>
</feature>
<comment type="subcellular location">
    <subcellularLocation>
        <location evidence="1">Cell envelope</location>
    </subcellularLocation>
</comment>
<dbReference type="PANTHER" id="PTHR30290:SF10">
    <property type="entry name" value="PERIPLASMIC OLIGOPEPTIDE-BINDING PROTEIN-RELATED"/>
    <property type="match status" value="1"/>
</dbReference>